<dbReference type="Gene3D" id="3.40.50.10170">
    <property type="match status" value="1"/>
</dbReference>
<sequence>MNDFVILTDSCCDLPGDLAREWGLEVLPLSVHLGDQEYLNDLDGKSISFHDFYDQLRQEAVCTTSAVNMETFQEKMEALLKQGKDVLCILFSSGLSNTYNAGHLAAQELIAQYPERKLYTVDSLCASLGQGLLIQHAVELRKSGKSIDQVRDWLEENKLKLCHWFTVDDLNHLKRGGRVSSATALIGTVLGIKPVLHVDDEGHLINVGKARGRKASLNALVDQMEETVVDPEKQMIYISHGDCLEDAEWVRNEILRRFSVKGVVINYVGPVIGAHSGPGTVALFFLGVHR</sequence>
<evidence type="ECO:0000313" key="4">
    <source>
        <dbReference type="Proteomes" id="UP000754750"/>
    </source>
</evidence>
<dbReference type="PANTHER" id="PTHR33434:SF3">
    <property type="entry name" value="DEGV DOMAIN-CONTAINING PROTEIN YITS"/>
    <property type="match status" value="1"/>
</dbReference>
<protein>
    <submittedName>
        <fullName evidence="3">DegV family protein</fullName>
    </submittedName>
</protein>
<dbReference type="Gene3D" id="3.30.1180.10">
    <property type="match status" value="1"/>
</dbReference>
<dbReference type="PANTHER" id="PTHR33434">
    <property type="entry name" value="DEGV DOMAIN-CONTAINING PROTEIN DR_1986-RELATED"/>
    <property type="match status" value="1"/>
</dbReference>
<reference evidence="3" key="1">
    <citation type="submission" date="2019-04" db="EMBL/GenBank/DDBJ databases">
        <title>Evolution of Biomass-Degrading Anaerobic Consortia Revealed by Metagenomics.</title>
        <authorList>
            <person name="Peng X."/>
        </authorList>
    </citation>
    <scope>NUCLEOTIDE SEQUENCE</scope>
    <source>
        <strain evidence="3">SIG551</strain>
    </source>
</reference>
<name>A0A928KS94_9FIRM</name>
<gene>
    <name evidence="3" type="ORF">E7512_00105</name>
</gene>
<dbReference type="AlphaFoldDB" id="A0A928KS94"/>
<dbReference type="Pfam" id="PF02645">
    <property type="entry name" value="DegV"/>
    <property type="match status" value="1"/>
</dbReference>
<dbReference type="SUPFAM" id="SSF82549">
    <property type="entry name" value="DAK1/DegV-like"/>
    <property type="match status" value="1"/>
</dbReference>
<organism evidence="3 4">
    <name type="scientific">Faecalispora sporosphaeroides</name>
    <dbReference type="NCBI Taxonomy" id="1549"/>
    <lineage>
        <taxon>Bacteria</taxon>
        <taxon>Bacillati</taxon>
        <taxon>Bacillota</taxon>
        <taxon>Clostridia</taxon>
        <taxon>Eubacteriales</taxon>
        <taxon>Oscillospiraceae</taxon>
        <taxon>Faecalispora</taxon>
    </lineage>
</organism>
<comment type="function">
    <text evidence="1">May bind long-chain fatty acids, such as palmitate, and may play a role in lipid transport or fatty acid metabolism.</text>
</comment>
<evidence type="ECO:0000256" key="1">
    <source>
        <dbReference type="ARBA" id="ARBA00003238"/>
    </source>
</evidence>
<dbReference type="RefSeq" id="WP_020073205.1">
    <property type="nucleotide sequence ID" value="NZ_JBKWRC010000001.1"/>
</dbReference>
<dbReference type="InterPro" id="IPR043168">
    <property type="entry name" value="DegV_C"/>
</dbReference>
<dbReference type="PROSITE" id="PS51482">
    <property type="entry name" value="DEGV"/>
    <property type="match status" value="1"/>
</dbReference>
<evidence type="ECO:0000313" key="3">
    <source>
        <dbReference type="EMBL" id="MBE6831986.1"/>
    </source>
</evidence>
<dbReference type="EMBL" id="SVNY01000001">
    <property type="protein sequence ID" value="MBE6831986.1"/>
    <property type="molecule type" value="Genomic_DNA"/>
</dbReference>
<proteinExistence type="predicted"/>
<keyword evidence="2" id="KW-0446">Lipid-binding</keyword>
<dbReference type="Proteomes" id="UP000754750">
    <property type="component" value="Unassembled WGS sequence"/>
</dbReference>
<dbReference type="InterPro" id="IPR050270">
    <property type="entry name" value="DegV_domain_contain"/>
</dbReference>
<dbReference type="NCBIfam" id="TIGR00762">
    <property type="entry name" value="DegV"/>
    <property type="match status" value="1"/>
</dbReference>
<evidence type="ECO:0000256" key="2">
    <source>
        <dbReference type="ARBA" id="ARBA00023121"/>
    </source>
</evidence>
<accession>A0A928KS94</accession>
<dbReference type="InterPro" id="IPR003797">
    <property type="entry name" value="DegV"/>
</dbReference>
<comment type="caution">
    <text evidence="3">The sequence shown here is derived from an EMBL/GenBank/DDBJ whole genome shotgun (WGS) entry which is preliminary data.</text>
</comment>
<dbReference type="GO" id="GO:0008289">
    <property type="term" value="F:lipid binding"/>
    <property type="evidence" value="ECO:0007669"/>
    <property type="project" value="UniProtKB-KW"/>
</dbReference>